<dbReference type="Gene3D" id="3.10.180.10">
    <property type="entry name" value="2,3-Dihydroxybiphenyl 1,2-Dioxygenase, domain 1"/>
    <property type="match status" value="1"/>
</dbReference>
<dbReference type="SUPFAM" id="SSF54593">
    <property type="entry name" value="Glyoxalase/Bleomycin resistance protein/Dihydroxybiphenyl dioxygenase"/>
    <property type="match status" value="1"/>
</dbReference>
<reference evidence="3" key="1">
    <citation type="submission" date="2016-10" db="EMBL/GenBank/DDBJ databases">
        <authorList>
            <person name="Varghese N."/>
            <person name="Submissions S."/>
        </authorList>
    </citation>
    <scope>NUCLEOTIDE SEQUENCE [LARGE SCALE GENOMIC DNA]</scope>
    <source>
        <strain evidence="3">DSM 43161</strain>
    </source>
</reference>
<sequence length="140" mass="15006">MITGISITQIYVLDQEQALDFYVGKLGFEVQTDQQFGPMRFLTVALPGDPGHAVLLELPAPPAVSPELADTVRDVVTKGAGGGHLFLTTDDARKAHAELRGKGVDLPEEPVEQPYGIDFGLRDPFGNSVRVAQMTPPPAP</sequence>
<accession>A0A1I5HE49</accession>
<gene>
    <name evidence="2" type="ORF">SAMN05660359_03632</name>
</gene>
<feature type="domain" description="VOC" evidence="1">
    <location>
        <begin position="4"/>
        <end position="134"/>
    </location>
</feature>
<dbReference type="InterPro" id="IPR029068">
    <property type="entry name" value="Glyas_Bleomycin-R_OHBP_Dase"/>
</dbReference>
<protein>
    <submittedName>
        <fullName evidence="2">Catechol 2,3-dioxygenase</fullName>
    </submittedName>
</protein>
<dbReference type="AlphaFoldDB" id="A0A1I5HE49"/>
<dbReference type="PANTHER" id="PTHR36437:SF2">
    <property type="entry name" value="GLYOXALASE_BLEOMYCIN RESISTANCE PROTEIN_DIOXYGENASE"/>
    <property type="match status" value="1"/>
</dbReference>
<dbReference type="EMBL" id="FOWE01000009">
    <property type="protein sequence ID" value="SFO46542.1"/>
    <property type="molecule type" value="Genomic_DNA"/>
</dbReference>
<proteinExistence type="predicted"/>
<dbReference type="PANTHER" id="PTHR36437">
    <property type="entry name" value="GLYOXALASE/BLEOMYCIN RESISTANCE PROTEIN/DIOXYGENASE"/>
    <property type="match status" value="1"/>
</dbReference>
<dbReference type="Proteomes" id="UP000183642">
    <property type="component" value="Unassembled WGS sequence"/>
</dbReference>
<organism evidence="2 3">
    <name type="scientific">Geodermatophilus obscurus</name>
    <dbReference type="NCBI Taxonomy" id="1861"/>
    <lineage>
        <taxon>Bacteria</taxon>
        <taxon>Bacillati</taxon>
        <taxon>Actinomycetota</taxon>
        <taxon>Actinomycetes</taxon>
        <taxon>Geodermatophilales</taxon>
        <taxon>Geodermatophilaceae</taxon>
        <taxon>Geodermatophilus</taxon>
    </lineage>
</organism>
<keyword evidence="2" id="KW-0560">Oxidoreductase</keyword>
<dbReference type="InterPro" id="IPR004360">
    <property type="entry name" value="Glyas_Fos-R_dOase_dom"/>
</dbReference>
<dbReference type="OrthoDB" id="197463at2"/>
<keyword evidence="3" id="KW-1185">Reference proteome</keyword>
<evidence type="ECO:0000259" key="1">
    <source>
        <dbReference type="PROSITE" id="PS51819"/>
    </source>
</evidence>
<dbReference type="InterPro" id="IPR037523">
    <property type="entry name" value="VOC_core"/>
</dbReference>
<keyword evidence="2" id="KW-0223">Dioxygenase</keyword>
<dbReference type="RefSeq" id="WP_075014936.1">
    <property type="nucleotide sequence ID" value="NZ_FOWE01000009.1"/>
</dbReference>
<evidence type="ECO:0000313" key="2">
    <source>
        <dbReference type="EMBL" id="SFO46542.1"/>
    </source>
</evidence>
<name>A0A1I5HE49_9ACTN</name>
<dbReference type="PROSITE" id="PS51819">
    <property type="entry name" value="VOC"/>
    <property type="match status" value="1"/>
</dbReference>
<dbReference type="Pfam" id="PF00903">
    <property type="entry name" value="Glyoxalase"/>
    <property type="match status" value="1"/>
</dbReference>
<evidence type="ECO:0000313" key="3">
    <source>
        <dbReference type="Proteomes" id="UP000183642"/>
    </source>
</evidence>
<dbReference type="GO" id="GO:0051213">
    <property type="term" value="F:dioxygenase activity"/>
    <property type="evidence" value="ECO:0007669"/>
    <property type="project" value="UniProtKB-KW"/>
</dbReference>